<dbReference type="AlphaFoldDB" id="A0A9W6MNC5"/>
<dbReference type="PANTHER" id="PTHR39341">
    <property type="entry name" value="BSL7085 PROTEIN"/>
    <property type="match status" value="1"/>
</dbReference>
<evidence type="ECO:0000259" key="1">
    <source>
        <dbReference type="Pfam" id="PF08984"/>
    </source>
</evidence>
<proteinExistence type="predicted"/>
<evidence type="ECO:0000313" key="3">
    <source>
        <dbReference type="Proteomes" id="UP001143486"/>
    </source>
</evidence>
<comment type="caution">
    <text evidence="2">The sequence shown here is derived from an EMBL/GenBank/DDBJ whole genome shotgun (WGS) entry which is preliminary data.</text>
</comment>
<dbReference type="EMBL" id="BSFE01000005">
    <property type="protein sequence ID" value="GLK52450.1"/>
    <property type="molecule type" value="Genomic_DNA"/>
</dbReference>
<dbReference type="Gene3D" id="1.10.3910.10">
    <property type="entry name" value="SP0561-like"/>
    <property type="match status" value="1"/>
</dbReference>
<organism evidence="2 3">
    <name type="scientific">Maricaulis virginensis</name>
    <dbReference type="NCBI Taxonomy" id="144022"/>
    <lineage>
        <taxon>Bacteria</taxon>
        <taxon>Pseudomonadati</taxon>
        <taxon>Pseudomonadota</taxon>
        <taxon>Alphaproteobacteria</taxon>
        <taxon>Maricaulales</taxon>
        <taxon>Maricaulaceae</taxon>
        <taxon>Maricaulis</taxon>
    </lineage>
</organism>
<name>A0A9W6MNC5_9PROT</name>
<reference evidence="2" key="2">
    <citation type="submission" date="2023-01" db="EMBL/GenBank/DDBJ databases">
        <authorList>
            <person name="Sun Q."/>
            <person name="Evtushenko L."/>
        </authorList>
    </citation>
    <scope>NUCLEOTIDE SEQUENCE</scope>
    <source>
        <strain evidence="2">VKM B-1513</strain>
    </source>
</reference>
<reference evidence="2" key="1">
    <citation type="journal article" date="2014" name="Int. J. Syst. Evol. Microbiol.">
        <title>Complete genome sequence of Corynebacterium casei LMG S-19264T (=DSM 44701T), isolated from a smear-ripened cheese.</title>
        <authorList>
            <consortium name="US DOE Joint Genome Institute (JGI-PGF)"/>
            <person name="Walter F."/>
            <person name="Albersmeier A."/>
            <person name="Kalinowski J."/>
            <person name="Ruckert C."/>
        </authorList>
    </citation>
    <scope>NUCLEOTIDE SEQUENCE</scope>
    <source>
        <strain evidence="2">VKM B-1513</strain>
    </source>
</reference>
<gene>
    <name evidence="2" type="ORF">GCM10017621_19580</name>
</gene>
<feature type="domain" description="DUF1858" evidence="1">
    <location>
        <begin position="7"/>
        <end position="56"/>
    </location>
</feature>
<dbReference type="RefSeq" id="WP_271186819.1">
    <property type="nucleotide sequence ID" value="NZ_BSFE01000005.1"/>
</dbReference>
<protein>
    <recommendedName>
        <fullName evidence="1">DUF1858 domain-containing protein</fullName>
    </recommendedName>
</protein>
<sequence>MTDRIETMVVGELMTQWPDTVPVFIRHRMACPGCVMAPFMTVREAAHEYGLDPAALAGELAQAIGAGEMPGAAS</sequence>
<evidence type="ECO:0000313" key="2">
    <source>
        <dbReference type="EMBL" id="GLK52450.1"/>
    </source>
</evidence>
<dbReference type="Pfam" id="PF08984">
    <property type="entry name" value="DUF1858"/>
    <property type="match status" value="1"/>
</dbReference>
<keyword evidence="3" id="KW-1185">Reference proteome</keyword>
<dbReference type="InterPro" id="IPR038062">
    <property type="entry name" value="ScdA-like_N_sf"/>
</dbReference>
<dbReference type="PANTHER" id="PTHR39341:SF1">
    <property type="entry name" value="DUF1858 DOMAIN-CONTAINING PROTEIN"/>
    <property type="match status" value="1"/>
</dbReference>
<dbReference type="NCBIfam" id="TIGR03980">
    <property type="entry name" value="prismane_assoc"/>
    <property type="match status" value="1"/>
</dbReference>
<accession>A0A9W6MNC5</accession>
<dbReference type="InterPro" id="IPR015077">
    <property type="entry name" value="DUF1858"/>
</dbReference>
<dbReference type="Proteomes" id="UP001143486">
    <property type="component" value="Unassembled WGS sequence"/>
</dbReference>
<dbReference type="InterPro" id="IPR023883">
    <property type="entry name" value="CHP03980_redox-disulphide"/>
</dbReference>
<dbReference type="SUPFAM" id="SSF140683">
    <property type="entry name" value="SP0561-like"/>
    <property type="match status" value="1"/>
</dbReference>